<evidence type="ECO:0000313" key="8">
    <source>
        <dbReference type="Proteomes" id="UP000215902"/>
    </source>
</evidence>
<evidence type="ECO:0000313" key="7">
    <source>
        <dbReference type="EMBL" id="PAA58639.1"/>
    </source>
</evidence>
<evidence type="ECO:0000256" key="1">
    <source>
        <dbReference type="ARBA" id="ARBA00022729"/>
    </source>
</evidence>
<dbReference type="SMART" id="SM00181">
    <property type="entry name" value="EGF"/>
    <property type="match status" value="2"/>
</dbReference>
<dbReference type="Gene3D" id="2.10.25.10">
    <property type="entry name" value="Laminin"/>
    <property type="match status" value="1"/>
</dbReference>
<dbReference type="PANTHER" id="PTHR14949:SF56">
    <property type="entry name" value="EGF-LIKE-DOMAIN, MULTIPLE 7"/>
    <property type="match status" value="1"/>
</dbReference>
<dbReference type="AlphaFoldDB" id="A0A267ECW4"/>
<feature type="chain" id="PRO_5011916001" description="EGF-like domain-containing protein" evidence="3">
    <location>
        <begin position="18"/>
        <end position="1085"/>
    </location>
</feature>
<organism evidence="7 8">
    <name type="scientific">Macrostomum lignano</name>
    <dbReference type="NCBI Taxonomy" id="282301"/>
    <lineage>
        <taxon>Eukaryota</taxon>
        <taxon>Metazoa</taxon>
        <taxon>Spiralia</taxon>
        <taxon>Lophotrochozoa</taxon>
        <taxon>Platyhelminthes</taxon>
        <taxon>Rhabditophora</taxon>
        <taxon>Macrostomorpha</taxon>
        <taxon>Macrostomida</taxon>
        <taxon>Macrostomidae</taxon>
        <taxon>Macrostomum</taxon>
    </lineage>
</organism>
<evidence type="ECO:0000259" key="4">
    <source>
        <dbReference type="PROSITE" id="PS00022"/>
    </source>
</evidence>
<comment type="caution">
    <text evidence="7">The sequence shown here is derived from an EMBL/GenBank/DDBJ whole genome shotgun (WGS) entry which is preliminary data.</text>
</comment>
<evidence type="ECO:0000259" key="5">
    <source>
        <dbReference type="PROSITE" id="PS01186"/>
    </source>
</evidence>
<dbReference type="EMBL" id="NIVC01003777">
    <property type="protein sequence ID" value="PAA49842.1"/>
    <property type="molecule type" value="Genomic_DNA"/>
</dbReference>
<reference evidence="7 8" key="1">
    <citation type="submission" date="2017-06" db="EMBL/GenBank/DDBJ databases">
        <title>A platform for efficient transgenesis in Macrostomum lignano, a flatworm model organism for stem cell research.</title>
        <authorList>
            <person name="Berezikov E."/>
        </authorList>
    </citation>
    <scope>NUCLEOTIDE SEQUENCE [LARGE SCALE GENOMIC DNA]</scope>
    <source>
        <strain evidence="7">DV1</strain>
        <tissue evidence="7">Whole organism</tissue>
    </source>
</reference>
<feature type="signal peptide" evidence="3">
    <location>
        <begin position="1"/>
        <end position="17"/>
    </location>
</feature>
<dbReference type="InterPro" id="IPR050969">
    <property type="entry name" value="Dev_Signal_Modulators"/>
</dbReference>
<keyword evidence="2" id="KW-1015">Disulfide bond</keyword>
<dbReference type="PROSITE" id="PS01186">
    <property type="entry name" value="EGF_2"/>
    <property type="match status" value="1"/>
</dbReference>
<name>A0A267ECW4_9PLAT</name>
<dbReference type="InterPro" id="IPR000742">
    <property type="entry name" value="EGF"/>
</dbReference>
<proteinExistence type="predicted"/>
<dbReference type="PROSITE" id="PS00022">
    <property type="entry name" value="EGF_1"/>
    <property type="match status" value="2"/>
</dbReference>
<evidence type="ECO:0000256" key="3">
    <source>
        <dbReference type="SAM" id="SignalP"/>
    </source>
</evidence>
<evidence type="ECO:0000313" key="6">
    <source>
        <dbReference type="EMBL" id="PAA49842.1"/>
    </source>
</evidence>
<dbReference type="Proteomes" id="UP000215902">
    <property type="component" value="Unassembled WGS sequence"/>
</dbReference>
<feature type="domain" description="EGF-like" evidence="4 5">
    <location>
        <begin position="900"/>
        <end position="911"/>
    </location>
</feature>
<dbReference type="STRING" id="282301.A0A267ECW4"/>
<sequence length="1085" mass="120439">MQHQRMLSLSLSILVVALNCSISISSLICENGGTFDSLNYECICTPNSYGIRCETLFVTSDPCADWKSKQVIHDSQAVHRLGNAMICGESPDLPCVDFSVIKADWYRLASPAGGQLVIGCPTGAIACGSQQAYFLVNETIKQEDNANRILLRARAYRYRPNLTGSCFLSGDTSYPVRILKCFSELTLYYLQPLPSFLNHYCIGSKAPCDAGLISVEGTGFEPCIRQTQCLPKLTENALAPQLRLDYEVKPNGQYKALFRCNVFASFQVNTSEANGVLYRIEFELNFRNGTSVLIQKCVSNNISIGVGKNRTFECRSEYVLARETNVYGGSLTCRSRAKCRNSGAEYNSMPVVSNSHGFYFKHYFQGARDVITPNEPTSLCIDSVNIPALTEVQFFVSVGRQQIISTDQIDVSIIRRDGNESLSCGFAMKNDRRKNKKVCIDMMLYNHDPDNRIPLGLTKGQQISIIKVNISFASMADGLFTVLSNGTWFPLKIQNIEMKVDLSRLMTDVTTYLHLYTDPQVKTAKSAYTSEETFGISNGYYSLLAHRILPYEIQVKVDGWYVTEISMRYLYYIISIRGSSSTGSIQNPEVTYKVPPRDRDSSRRNLTLPLERDGLPFGVTAENVGYAMKIRFKLYGTILYVWGFRTGSLRDCLGNFVMSNANMQAASSCAKSFYPVGNGRIALDVMVVPGFYDTPNMVEGLIYGSNRGPIDSNIDNMFSSQFQMPAIKDYSKRIQPTEILGICTCGKKELLTSNCFVSINNVKRDKRTAEAAPVNKGAVSFQQLPKREISQKEADEFCNTFVQLQLRRSVSTDICAQMKDPTGQADYISQFKLICAQYATVLGTFDSTQSLFNSMLGMCYTEMTYNASVVLGNSSKIEALVEDLCPSNCSGRGQCLSGECACMDGFWGPGCEFEIARRDEIPIEVELLQRSIFCSSDKCTAVYLSVKPLLRSTDSVCNIQLNSSLNYSTPSVYISGDIVKCELQEIHDSLFEDQRMFLLLQISLTAADWESSNSVSVLLHQAQCDGRPVTCDSDLLTCQAAGLQRENGGGGSECPPTLEKRGCLRLPTASLLVTVTVLIALINYY</sequence>
<feature type="domain" description="EGF-like" evidence="4">
    <location>
        <begin position="42"/>
        <end position="53"/>
    </location>
</feature>
<dbReference type="OrthoDB" id="10001041at2759"/>
<dbReference type="Pfam" id="PF23106">
    <property type="entry name" value="EGF_Teneurin"/>
    <property type="match status" value="1"/>
</dbReference>
<accession>A0A267ECW4</accession>
<dbReference type="PANTHER" id="PTHR14949">
    <property type="entry name" value="EGF-LIKE-DOMAIN, MULTIPLE 7, 8"/>
    <property type="match status" value="1"/>
</dbReference>
<evidence type="ECO:0000256" key="2">
    <source>
        <dbReference type="ARBA" id="ARBA00023157"/>
    </source>
</evidence>
<protein>
    <recommendedName>
        <fullName evidence="4 5">EGF-like domain-containing protein</fullName>
    </recommendedName>
</protein>
<dbReference type="EMBL" id="NIVC01002352">
    <property type="protein sequence ID" value="PAA58639.1"/>
    <property type="molecule type" value="Genomic_DNA"/>
</dbReference>
<keyword evidence="8" id="KW-1185">Reference proteome</keyword>
<keyword evidence="1 3" id="KW-0732">Signal</keyword>
<gene>
    <name evidence="7" type="ORF">BOX15_Mlig007807g2</name>
    <name evidence="6" type="ORF">BOX15_Mlig007807g3</name>
</gene>